<dbReference type="STRING" id="399550.Smar_1505"/>
<dbReference type="InterPro" id="IPR007035">
    <property type="entry name" value="Peptidase_M55"/>
</dbReference>
<dbReference type="Gene3D" id="3.40.50.10780">
    <property type="entry name" value="Dipeptide transport protein"/>
    <property type="match status" value="1"/>
</dbReference>
<dbReference type="eggNOG" id="arCOG04080">
    <property type="taxonomic scope" value="Archaea"/>
</dbReference>
<dbReference type="AlphaFoldDB" id="A3DPN4"/>
<dbReference type="Gene3D" id="3.30.1360.130">
    <property type="entry name" value="Dipeptide transport protein"/>
    <property type="match status" value="1"/>
</dbReference>
<gene>
    <name evidence="2" type="ordered locus">Smar_1505</name>
</gene>
<dbReference type="Pfam" id="PF04951">
    <property type="entry name" value="Peptidase_M55"/>
    <property type="match status" value="1"/>
</dbReference>
<dbReference type="SUPFAM" id="SSF63992">
    <property type="entry name" value="Dipeptide transport protein"/>
    <property type="match status" value="1"/>
</dbReference>
<dbReference type="GeneID" id="4906644"/>
<evidence type="ECO:0000256" key="1">
    <source>
        <dbReference type="SAM" id="Phobius"/>
    </source>
</evidence>
<evidence type="ECO:0000313" key="3">
    <source>
        <dbReference type="Proteomes" id="UP000000254"/>
    </source>
</evidence>
<keyword evidence="1" id="KW-0812">Transmembrane</keyword>
<feature type="transmembrane region" description="Helical" evidence="1">
    <location>
        <begin position="260"/>
        <end position="277"/>
    </location>
</feature>
<keyword evidence="1" id="KW-1133">Transmembrane helix</keyword>
<dbReference type="InterPro" id="IPR036177">
    <property type="entry name" value="Peptidase_M55_sf"/>
</dbReference>
<dbReference type="CDD" id="cd08769">
    <property type="entry name" value="DAP_dppA_2"/>
    <property type="match status" value="1"/>
</dbReference>
<evidence type="ECO:0000313" key="2">
    <source>
        <dbReference type="EMBL" id="ABN70594.1"/>
    </source>
</evidence>
<dbReference type="InterPro" id="IPR027476">
    <property type="entry name" value="DppA_N"/>
</dbReference>
<reference evidence="2 3" key="2">
    <citation type="journal article" date="2009" name="Stand. Genomic Sci.">
        <title>Complete genome sequence of Staphylothermus marinus Stetter and Fiala 1986 type strain F1.</title>
        <authorList>
            <person name="Anderson I.J."/>
            <person name="Sun H."/>
            <person name="Lapidus A."/>
            <person name="Copeland A."/>
            <person name="Glavina Del Rio T."/>
            <person name="Tice H."/>
            <person name="Dalin E."/>
            <person name="Lucas S."/>
            <person name="Barry K."/>
            <person name="Land M."/>
            <person name="Richardson P."/>
            <person name="Huber H."/>
            <person name="Kyrpides N.C."/>
        </authorList>
    </citation>
    <scope>NUCLEOTIDE SEQUENCE [LARGE SCALE GENOMIC DNA]</scope>
    <source>
        <strain evidence="3">ATCC 43588 / DSM 3639 / JCM 9404 / F1</strain>
    </source>
</reference>
<organism evidence="2 3">
    <name type="scientific">Staphylothermus marinus (strain ATCC 43588 / DSM 3639 / JCM 9404 / F1)</name>
    <dbReference type="NCBI Taxonomy" id="399550"/>
    <lineage>
        <taxon>Archaea</taxon>
        <taxon>Thermoproteota</taxon>
        <taxon>Thermoprotei</taxon>
        <taxon>Desulfurococcales</taxon>
        <taxon>Desulfurococcaceae</taxon>
        <taxon>Staphylothermus</taxon>
    </lineage>
</organism>
<keyword evidence="1" id="KW-0472">Membrane</keyword>
<name>A3DPN4_STAMF</name>
<proteinExistence type="predicted"/>
<reference evidence="3" key="1">
    <citation type="journal article" date="2009" name="BMC Genomics">
        <title>The complete genome sequence of Staphylothermus marinus reveals differences in sulfur metabolism among heterotrophic Crenarchaeota.</title>
        <authorList>
            <person name="Anderson I.J."/>
            <person name="Dharmarajan L."/>
            <person name="Rodriguez J."/>
            <person name="Hooper S."/>
            <person name="Porat I."/>
            <person name="Ulrich L.E."/>
            <person name="Elkins J.G."/>
            <person name="Mavromatis K."/>
            <person name="Sun H."/>
            <person name="Land M."/>
            <person name="Lapidus A."/>
            <person name="Lucas S."/>
            <person name="Barry K."/>
            <person name="Huber H."/>
            <person name="Zhulin I.B."/>
            <person name="Whitman W.B."/>
            <person name="Mukhopadhyay B."/>
            <person name="Woese C."/>
            <person name="Bristow J."/>
            <person name="Kyrpides N."/>
        </authorList>
    </citation>
    <scope>NUCLEOTIDE SEQUENCE [LARGE SCALE GENOMIC DNA]</scope>
    <source>
        <strain evidence="3">ATCC 43588 / DSM 3639 / JCM 9404 / F1</strain>
    </source>
</reference>
<keyword evidence="3" id="KW-1185">Reference proteome</keyword>
<sequence>MKAYVSIDIEGLPGIASTTMVSPGYTQYSRGSRIMTMIAKETAKALLNNGFDKVVIADSHGYMTNIDYLELPKNTSLIQGFPRPYSMLTGLDNSYDSVLFIGYHTAAGTMHGFLDHTMSGKVFAEIKLNGRRASEYLINALVAGEKGVPVILVAGDSLLRDEVSKYTPWAVFIGFKQGITRYAAIYESIGDVLDKLREGIAEAINRLRKGEVKPLVLDKPYIVEIMLRDELLGDVLETWDILERIDAYRFRYEANSAHNVLAIIELIAFIGYGVYALKERLR</sequence>
<dbReference type="KEGG" id="smr:Smar_1505"/>
<accession>A3DPN4</accession>
<dbReference type="Proteomes" id="UP000000254">
    <property type="component" value="Chromosome"/>
</dbReference>
<dbReference type="EMBL" id="CP000575">
    <property type="protein sequence ID" value="ABN70594.1"/>
    <property type="molecule type" value="Genomic_DNA"/>
</dbReference>
<dbReference type="HOGENOM" id="CLU_086038_1_0_2"/>
<protein>
    <submittedName>
        <fullName evidence="2">Peptidase M55, D-aminopeptidase</fullName>
    </submittedName>
</protein>
<dbReference type="RefSeq" id="WP_011839788.1">
    <property type="nucleotide sequence ID" value="NC_009033.1"/>
</dbReference>
<dbReference type="OrthoDB" id="85097at2157"/>
<dbReference type="PIRSF" id="PIRSF015853">
    <property type="entry name" value="Pep_DppA"/>
    <property type="match status" value="1"/>
</dbReference>